<gene>
    <name evidence="3" type="ORF">TELCIR_09788</name>
</gene>
<dbReference type="SMART" id="SM00198">
    <property type="entry name" value="SCP"/>
    <property type="match status" value="1"/>
</dbReference>
<dbReference type="OrthoDB" id="5874910at2759"/>
<organism evidence="3 4">
    <name type="scientific">Teladorsagia circumcincta</name>
    <name type="common">Brown stomach worm</name>
    <name type="synonym">Ostertagia circumcincta</name>
    <dbReference type="NCBI Taxonomy" id="45464"/>
    <lineage>
        <taxon>Eukaryota</taxon>
        <taxon>Metazoa</taxon>
        <taxon>Ecdysozoa</taxon>
        <taxon>Nematoda</taxon>
        <taxon>Chromadorea</taxon>
        <taxon>Rhabditida</taxon>
        <taxon>Rhabditina</taxon>
        <taxon>Rhabditomorpha</taxon>
        <taxon>Strongyloidea</taxon>
        <taxon>Trichostrongylidae</taxon>
        <taxon>Teladorsagia</taxon>
    </lineage>
</organism>
<evidence type="ECO:0000256" key="1">
    <source>
        <dbReference type="SAM" id="MobiDB-lite"/>
    </source>
</evidence>
<feature type="domain" description="SCP" evidence="2">
    <location>
        <begin position="107"/>
        <end position="243"/>
    </location>
</feature>
<proteinExistence type="predicted"/>
<dbReference type="Gene3D" id="3.40.33.10">
    <property type="entry name" value="CAP"/>
    <property type="match status" value="1"/>
</dbReference>
<evidence type="ECO:0000313" key="3">
    <source>
        <dbReference type="EMBL" id="PIO68427.1"/>
    </source>
</evidence>
<dbReference type="CDD" id="cd05380">
    <property type="entry name" value="CAP_euk"/>
    <property type="match status" value="1"/>
</dbReference>
<feature type="non-terminal residue" evidence="3">
    <location>
        <position position="244"/>
    </location>
</feature>
<dbReference type="InterPro" id="IPR035940">
    <property type="entry name" value="CAP_sf"/>
</dbReference>
<dbReference type="AlphaFoldDB" id="A0A2G9UDX3"/>
<sequence length="244" mass="26469">MNEPLYVASTVGEKGGCSSDNDCQQYVPFSKCHTSASTSNHYKGLCYTTNVTTFTKSTTVTTPIPTTAMSTTVPAPKAGTTTTESTTAMTEPMTVATESSVGPITDAIRTKIVTMHNYRRSRLAQGLVPNGSSSENAPQGKNIYELTYNKDLELEAQNYADTCPSNGSSLASRNYSGENFGVVPSSSVRTYYGAVFRAVKLFWNEIKMHGINEDLLFSMHATNETTAPLRFTQVSIRFSLKAPC</sequence>
<dbReference type="EMBL" id="KZ347103">
    <property type="protein sequence ID" value="PIO68427.1"/>
    <property type="molecule type" value="Genomic_DNA"/>
</dbReference>
<name>A0A2G9UDX3_TELCI</name>
<accession>A0A2G9UDX3</accession>
<dbReference type="InterPro" id="IPR014044">
    <property type="entry name" value="CAP_dom"/>
</dbReference>
<reference evidence="3 4" key="1">
    <citation type="submission" date="2015-09" db="EMBL/GenBank/DDBJ databases">
        <title>Draft genome of the parasitic nematode Teladorsagia circumcincta isolate WARC Sus (inbred).</title>
        <authorList>
            <person name="Mitreva M."/>
        </authorList>
    </citation>
    <scope>NUCLEOTIDE SEQUENCE [LARGE SCALE GENOMIC DNA]</scope>
    <source>
        <strain evidence="3 4">S</strain>
    </source>
</reference>
<keyword evidence="4" id="KW-1185">Reference proteome</keyword>
<dbReference type="Pfam" id="PF00188">
    <property type="entry name" value="CAP"/>
    <property type="match status" value="1"/>
</dbReference>
<evidence type="ECO:0000313" key="4">
    <source>
        <dbReference type="Proteomes" id="UP000230423"/>
    </source>
</evidence>
<feature type="region of interest" description="Disordered" evidence="1">
    <location>
        <begin position="67"/>
        <end position="88"/>
    </location>
</feature>
<evidence type="ECO:0000259" key="2">
    <source>
        <dbReference type="SMART" id="SM00198"/>
    </source>
</evidence>
<dbReference type="Proteomes" id="UP000230423">
    <property type="component" value="Unassembled WGS sequence"/>
</dbReference>
<dbReference type="SUPFAM" id="SSF55797">
    <property type="entry name" value="PR-1-like"/>
    <property type="match status" value="1"/>
</dbReference>
<protein>
    <submittedName>
        <fullName evidence="3">SCP-like protein</fullName>
    </submittedName>
</protein>